<dbReference type="AlphaFoldDB" id="A0A4R1QIM1"/>
<dbReference type="InterPro" id="IPR016195">
    <property type="entry name" value="Pol/histidinol_Pase-like"/>
</dbReference>
<dbReference type="InterPro" id="IPR004013">
    <property type="entry name" value="PHP_dom"/>
</dbReference>
<dbReference type="SMART" id="SM00481">
    <property type="entry name" value="POLIIIAc"/>
    <property type="match status" value="1"/>
</dbReference>
<reference evidence="2 3" key="1">
    <citation type="submission" date="2019-03" db="EMBL/GenBank/DDBJ databases">
        <title>Genomic Encyclopedia of Type Strains, Phase IV (KMG-IV): sequencing the most valuable type-strain genomes for metagenomic binning, comparative biology and taxonomic classification.</title>
        <authorList>
            <person name="Goeker M."/>
        </authorList>
    </citation>
    <scope>NUCLEOTIDE SEQUENCE [LARGE SCALE GENOMIC DNA]</scope>
    <source>
        <strain evidence="2 3">DSM 100451</strain>
    </source>
</reference>
<dbReference type="InterPro" id="IPR003141">
    <property type="entry name" value="Pol/His_phosphatase_N"/>
</dbReference>
<dbReference type="GO" id="GO:0035312">
    <property type="term" value="F:5'-3' DNA exonuclease activity"/>
    <property type="evidence" value="ECO:0007669"/>
    <property type="project" value="TreeGrafter"/>
</dbReference>
<dbReference type="InterPro" id="IPR052018">
    <property type="entry name" value="PHP_domain"/>
</dbReference>
<dbReference type="Gene3D" id="1.10.150.650">
    <property type="match status" value="1"/>
</dbReference>
<name>A0A4R1QIM1_9FIRM</name>
<evidence type="ECO:0000313" key="2">
    <source>
        <dbReference type="EMBL" id="TCL52967.1"/>
    </source>
</evidence>
<evidence type="ECO:0000259" key="1">
    <source>
        <dbReference type="SMART" id="SM00481"/>
    </source>
</evidence>
<dbReference type="CDD" id="cd07438">
    <property type="entry name" value="PHP_HisPPase_AMP"/>
    <property type="match status" value="1"/>
</dbReference>
<feature type="domain" description="Polymerase/histidinol phosphatase N-terminal" evidence="1">
    <location>
        <begin position="3"/>
        <end position="68"/>
    </location>
</feature>
<dbReference type="PANTHER" id="PTHR42924">
    <property type="entry name" value="EXONUCLEASE"/>
    <property type="match status" value="1"/>
</dbReference>
<dbReference type="GO" id="GO:0004534">
    <property type="term" value="F:5'-3' RNA exonuclease activity"/>
    <property type="evidence" value="ECO:0007669"/>
    <property type="project" value="TreeGrafter"/>
</dbReference>
<dbReference type="OrthoDB" id="9804333at2"/>
<dbReference type="RefSeq" id="WP_058966505.1">
    <property type="nucleotide sequence ID" value="NZ_CABKVM010000019.1"/>
</dbReference>
<dbReference type="EMBL" id="SLUM01000038">
    <property type="protein sequence ID" value="TCL52967.1"/>
    <property type="molecule type" value="Genomic_DNA"/>
</dbReference>
<gene>
    <name evidence="2" type="ORF">EDD77_1386</name>
</gene>
<dbReference type="PANTHER" id="PTHR42924:SF3">
    <property type="entry name" value="POLYMERASE_HISTIDINOL PHOSPHATASE N-TERMINAL DOMAIN-CONTAINING PROTEIN"/>
    <property type="match status" value="1"/>
</dbReference>
<accession>A0A4R1QIM1</accession>
<dbReference type="Proteomes" id="UP000295184">
    <property type="component" value="Unassembled WGS sequence"/>
</dbReference>
<dbReference type="SUPFAM" id="SSF89550">
    <property type="entry name" value="PHP domain-like"/>
    <property type="match status" value="1"/>
</dbReference>
<dbReference type="Gene3D" id="3.20.20.140">
    <property type="entry name" value="Metal-dependent hydrolases"/>
    <property type="match status" value="1"/>
</dbReference>
<dbReference type="STRING" id="1650663.GCA_001486665_03112"/>
<organism evidence="2 3">
    <name type="scientific">Allofournierella massiliensis</name>
    <dbReference type="NCBI Taxonomy" id="1650663"/>
    <lineage>
        <taxon>Bacteria</taxon>
        <taxon>Bacillati</taxon>
        <taxon>Bacillota</taxon>
        <taxon>Clostridia</taxon>
        <taxon>Eubacteriales</taxon>
        <taxon>Oscillospiraceae</taxon>
        <taxon>Allofournierella</taxon>
    </lineage>
</organism>
<comment type="caution">
    <text evidence="2">The sequence shown here is derived from an EMBL/GenBank/DDBJ whole genome shotgun (WGS) entry which is preliminary data.</text>
</comment>
<dbReference type="Pfam" id="PF02811">
    <property type="entry name" value="PHP"/>
    <property type="match status" value="1"/>
</dbReference>
<proteinExistence type="predicted"/>
<sequence>MPGDLHTHTTFSDGSLKADWLPRLAARVGLSHLAISDHDSMHSVRYGYANRMRENVRLIPATELTAFDFERGRRVHILCYWPDESCPDLIAHCQLMADRRNAVCRQSGRELEQIYPQFRLEDALALAQDGGVLYKSTLMQVLCDYGLADGIYKETYKPLFGKGGKVLHDPDYQTVDQVLEVIRKARGVAVFAHPSVYQSMELVTELALAGRIDGIEIEHPRNTPEDKKVLYQLAAQCNLLVTGGSDFHGRNTGSPRALGMCRTGDDALERLEHLAQARKG</sequence>
<evidence type="ECO:0000313" key="3">
    <source>
        <dbReference type="Proteomes" id="UP000295184"/>
    </source>
</evidence>
<protein>
    <recommendedName>
        <fullName evidence="1">Polymerase/histidinol phosphatase N-terminal domain-containing protein</fullName>
    </recommendedName>
</protein>